<name>A0ACC2JXA0_9PEZI</name>
<evidence type="ECO:0000313" key="1">
    <source>
        <dbReference type="EMBL" id="KAJ8131934.1"/>
    </source>
</evidence>
<proteinExistence type="predicted"/>
<keyword evidence="2" id="KW-1185">Reference proteome</keyword>
<gene>
    <name evidence="1" type="ORF">O1611_g1692</name>
</gene>
<evidence type="ECO:0000313" key="2">
    <source>
        <dbReference type="Proteomes" id="UP001153332"/>
    </source>
</evidence>
<reference evidence="1" key="1">
    <citation type="submission" date="2022-12" db="EMBL/GenBank/DDBJ databases">
        <title>Genome Sequence of Lasiodiplodia mahajangana.</title>
        <authorList>
            <person name="Buettner E."/>
        </authorList>
    </citation>
    <scope>NUCLEOTIDE SEQUENCE</scope>
    <source>
        <strain evidence="1">VT137</strain>
    </source>
</reference>
<dbReference type="Proteomes" id="UP001153332">
    <property type="component" value="Unassembled WGS sequence"/>
</dbReference>
<organism evidence="1 2">
    <name type="scientific">Lasiodiplodia mahajangana</name>
    <dbReference type="NCBI Taxonomy" id="1108764"/>
    <lineage>
        <taxon>Eukaryota</taxon>
        <taxon>Fungi</taxon>
        <taxon>Dikarya</taxon>
        <taxon>Ascomycota</taxon>
        <taxon>Pezizomycotina</taxon>
        <taxon>Dothideomycetes</taxon>
        <taxon>Dothideomycetes incertae sedis</taxon>
        <taxon>Botryosphaeriales</taxon>
        <taxon>Botryosphaeriaceae</taxon>
        <taxon>Lasiodiplodia</taxon>
    </lineage>
</organism>
<dbReference type="EMBL" id="JAPUUL010000204">
    <property type="protein sequence ID" value="KAJ8131934.1"/>
    <property type="molecule type" value="Genomic_DNA"/>
</dbReference>
<comment type="caution">
    <text evidence="1">The sequence shown here is derived from an EMBL/GenBank/DDBJ whole genome shotgun (WGS) entry which is preliminary data.</text>
</comment>
<accession>A0ACC2JXA0</accession>
<protein>
    <submittedName>
        <fullName evidence="1">Uncharacterized protein</fullName>
    </submittedName>
</protein>
<sequence>MDPWQQLYRGDESIYCAAPLPSSPDDIIYLGSDDGIDDTTRIAKRQRYEKHGRRYLQGRPLHILSASLRGPFSKDSGWQNPWLPKLSPHHAKCLDSLSQPPLISSAAQSESNAPVNKPSSDESSTMQDLSDSMECHLPSPQSHENLQFSDSPSHTERRTRIESWADNVHEHIPEKDDFWAPNRAVVNRHVQCTAKRSAGRDWLKRRPAKRRKPDASQVTEASYTPTPIPPARPRATRKESLTQRSTNRSFEMTTPSSSPEQGPKESLALTSHTQVMNEEGGQPIPSNISAEDSRTPIEPPIPTRKEEGWLDMEDEEIENIEQSKDRYQDRSPRDTSSNGEEAENTIGFQDCVDESFFYRTRQLKQSTPPAAPSATVIDCPSQRTQTKEPLARIYDDSVMVSSNQGARKSSSQTICNHSIPGDTELVERPNESSVTIATNDESNHSIITAMVSDHKATALRYSTADTNADTNSRSRVDRSRSLNDITSDPRLNICGAIPQTIPKVKVAQRADPESLLDDGPTLIGDPMDPEKQGDTETVPQNSSIRSGHALLLQHYAVSATIMANASQQPQCCDAATPNTLYNVKSCPIATVPQERSMEPQSTITKRIDQGSQSDLTSSVTSSNNTTGQAYEGRPQMMAGNQTIPASQQSPWAPYVVNDSVQCGNDNIKRAEQTLENESAKPDIILCYSLALIQCSPTTRPSQQSPWAHEVVESVNRVRLGETPSMDLAVTMDTELSRKSQRLTLAINQESLSITSHVSSCERQSPESDMETKEGAISPIQEFPYTPVPHAPRQPTPDGGVSIRSFSNFNFSSPQRSVCPPASSTSRSILSIRKQSSRRTTEKSSRRVSFATLPHEQENSSSLPSTRARAASPPLPILVDIEEETVNGRYRKHFDVMNRRFTANEVPSLQYYRRLLPSCSQQKPDSPSIEAMAEAFREADAHPSDDGGNVVEDIKPDEEKAEGPVVEIEDRPQSPWQQDSEGTDDVAAVIGNLPEFLDVWDVDMEMDRNRAELNEVGSHGVPSNTDIGILHGVGIW</sequence>